<keyword evidence="2" id="KW-0472">Membrane</keyword>
<sequence length="168" mass="17016">MMDEHVGDGAASPVEPPSGRPHPGASTLLARRLLVVGMVGGHVGLLGSTIVFGALRGGVGAASAAVGAVIAILFFSLGQSVVLRYAEREGAALLVAALASYGIRVSGLAGAVALYEKSGLALLDRTATALGIIATVLLWTTAEVVTFARMRIPVYDLGYTDGRPSSGE</sequence>
<accession>A0A5Q2FBM2</accession>
<keyword evidence="2" id="KW-0812">Transmembrane</keyword>
<dbReference type="EMBL" id="CP045725">
    <property type="protein sequence ID" value="QGF24450.1"/>
    <property type="molecule type" value="Genomic_DNA"/>
</dbReference>
<reference evidence="3 4" key="1">
    <citation type="submission" date="2019-10" db="EMBL/GenBank/DDBJ databases">
        <title>Genomic analysis of Raineyella sp. CBA3103.</title>
        <authorList>
            <person name="Roh S.W."/>
        </authorList>
    </citation>
    <scope>NUCLEOTIDE SEQUENCE [LARGE SCALE GENOMIC DNA]</scope>
    <source>
        <strain evidence="3 4">CBA3103</strain>
    </source>
</reference>
<proteinExistence type="predicted"/>
<feature type="transmembrane region" description="Helical" evidence="2">
    <location>
        <begin position="127"/>
        <end position="148"/>
    </location>
</feature>
<name>A0A5Q2FBM2_9ACTN</name>
<evidence type="ECO:0000256" key="2">
    <source>
        <dbReference type="SAM" id="Phobius"/>
    </source>
</evidence>
<evidence type="ECO:0000313" key="4">
    <source>
        <dbReference type="Proteomes" id="UP000386847"/>
    </source>
</evidence>
<evidence type="ECO:0000256" key="1">
    <source>
        <dbReference type="SAM" id="MobiDB-lite"/>
    </source>
</evidence>
<dbReference type="AlphaFoldDB" id="A0A5Q2FBM2"/>
<keyword evidence="4" id="KW-1185">Reference proteome</keyword>
<evidence type="ECO:0000313" key="3">
    <source>
        <dbReference type="EMBL" id="QGF24450.1"/>
    </source>
</evidence>
<gene>
    <name evidence="3" type="ORF">Rai3103_13220</name>
</gene>
<feature type="transmembrane region" description="Helical" evidence="2">
    <location>
        <begin position="61"/>
        <end position="83"/>
    </location>
</feature>
<protein>
    <recommendedName>
        <fullName evidence="5">ATP synthase protein I</fullName>
    </recommendedName>
</protein>
<feature type="region of interest" description="Disordered" evidence="1">
    <location>
        <begin position="1"/>
        <end position="22"/>
    </location>
</feature>
<dbReference type="Proteomes" id="UP000386847">
    <property type="component" value="Chromosome"/>
</dbReference>
<dbReference type="KEGG" id="rain:Rai3103_13220"/>
<evidence type="ECO:0008006" key="5">
    <source>
        <dbReference type="Google" id="ProtNLM"/>
    </source>
</evidence>
<keyword evidence="2" id="KW-1133">Transmembrane helix</keyword>
<feature type="transmembrane region" description="Helical" evidence="2">
    <location>
        <begin position="33"/>
        <end position="55"/>
    </location>
</feature>
<organism evidence="3 4">
    <name type="scientific">Raineyella fluvialis</name>
    <dbReference type="NCBI Taxonomy" id="2662261"/>
    <lineage>
        <taxon>Bacteria</taxon>
        <taxon>Bacillati</taxon>
        <taxon>Actinomycetota</taxon>
        <taxon>Actinomycetes</taxon>
        <taxon>Propionibacteriales</taxon>
        <taxon>Propionibacteriaceae</taxon>
        <taxon>Raineyella</taxon>
    </lineage>
</organism>
<feature type="transmembrane region" description="Helical" evidence="2">
    <location>
        <begin position="90"/>
        <end position="115"/>
    </location>
</feature>